<evidence type="ECO:0000313" key="2">
    <source>
        <dbReference type="Proteomes" id="UP001062846"/>
    </source>
</evidence>
<dbReference type="Proteomes" id="UP001062846">
    <property type="component" value="Chromosome 4"/>
</dbReference>
<organism evidence="1 2">
    <name type="scientific">Rhododendron molle</name>
    <name type="common">Chinese azalea</name>
    <name type="synonym">Azalea mollis</name>
    <dbReference type="NCBI Taxonomy" id="49168"/>
    <lineage>
        <taxon>Eukaryota</taxon>
        <taxon>Viridiplantae</taxon>
        <taxon>Streptophyta</taxon>
        <taxon>Embryophyta</taxon>
        <taxon>Tracheophyta</taxon>
        <taxon>Spermatophyta</taxon>
        <taxon>Magnoliopsida</taxon>
        <taxon>eudicotyledons</taxon>
        <taxon>Gunneridae</taxon>
        <taxon>Pentapetalae</taxon>
        <taxon>asterids</taxon>
        <taxon>Ericales</taxon>
        <taxon>Ericaceae</taxon>
        <taxon>Ericoideae</taxon>
        <taxon>Rhodoreae</taxon>
        <taxon>Rhododendron</taxon>
    </lineage>
</organism>
<comment type="caution">
    <text evidence="1">The sequence shown here is derived from an EMBL/GenBank/DDBJ whole genome shotgun (WGS) entry which is preliminary data.</text>
</comment>
<gene>
    <name evidence="1" type="ORF">RHMOL_Rhmol04G0217500</name>
</gene>
<name>A0ACC0P5H5_RHOML</name>
<protein>
    <submittedName>
        <fullName evidence="1">Uncharacterized protein</fullName>
    </submittedName>
</protein>
<accession>A0ACC0P5H5</accession>
<proteinExistence type="predicted"/>
<sequence>MSVVDEVTLALQRREAYDEVTYVPFQHVVVPSLLDPYAPRRPTYDEALVLRDPQQHLSLSRDEGAPGLVAVPCPSAEAPEFLAQAPPEYVKEMAEAMMGLEQLVRQYAMGHSPEVLPRTGGTMARGGASRGLRWKSVRFPAPQVSSASSREEPSSKRARHSAGTDDEPIDVSEDKTTEPTDVDLEATSGSTMPRATGTQEVSSSQAVEEVSEEDEDGEDDES</sequence>
<evidence type="ECO:0000313" key="1">
    <source>
        <dbReference type="EMBL" id="KAI8559962.1"/>
    </source>
</evidence>
<dbReference type="EMBL" id="CM046391">
    <property type="protein sequence ID" value="KAI8559962.1"/>
    <property type="molecule type" value="Genomic_DNA"/>
</dbReference>
<reference evidence="1" key="1">
    <citation type="submission" date="2022-02" db="EMBL/GenBank/DDBJ databases">
        <title>Plant Genome Project.</title>
        <authorList>
            <person name="Zhang R.-G."/>
        </authorList>
    </citation>
    <scope>NUCLEOTIDE SEQUENCE</scope>
    <source>
        <strain evidence="1">AT1</strain>
    </source>
</reference>
<keyword evidence="2" id="KW-1185">Reference proteome</keyword>